<reference evidence="3 4" key="1">
    <citation type="submission" date="2018-03" db="EMBL/GenBank/DDBJ databases">
        <title>The draft genome of Sphingosinicella sp. GL-C-18.</title>
        <authorList>
            <person name="Liu L."/>
            <person name="Li L."/>
            <person name="Liang L."/>
            <person name="Zhang X."/>
            <person name="Wang T."/>
        </authorList>
    </citation>
    <scope>NUCLEOTIDE SEQUENCE [LARGE SCALE GENOMIC DNA]</scope>
    <source>
        <strain evidence="3 4">GL-C-18</strain>
    </source>
</reference>
<dbReference type="OrthoDB" id="613638at2"/>
<feature type="chain" id="PRO_5015151611" evidence="1">
    <location>
        <begin position="19"/>
        <end position="457"/>
    </location>
</feature>
<feature type="domain" description="AB hydrolase-1" evidence="2">
    <location>
        <begin position="83"/>
        <end position="223"/>
    </location>
</feature>
<proteinExistence type="predicted"/>
<evidence type="ECO:0000256" key="1">
    <source>
        <dbReference type="SAM" id="SignalP"/>
    </source>
</evidence>
<keyword evidence="4" id="KW-1185">Reference proteome</keyword>
<dbReference type="InterPro" id="IPR029058">
    <property type="entry name" value="AB_hydrolase_fold"/>
</dbReference>
<dbReference type="SUPFAM" id="SSF53474">
    <property type="entry name" value="alpha/beta-Hydrolases"/>
    <property type="match status" value="1"/>
</dbReference>
<protein>
    <submittedName>
        <fullName evidence="3">Alpha/beta hydrolase</fullName>
    </submittedName>
</protein>
<keyword evidence="1" id="KW-0732">Signal</keyword>
<evidence type="ECO:0000313" key="3">
    <source>
        <dbReference type="EMBL" id="PSJ37650.1"/>
    </source>
</evidence>
<dbReference type="Proteomes" id="UP000241167">
    <property type="component" value="Unassembled WGS sequence"/>
</dbReference>
<dbReference type="PANTHER" id="PTHR43798:SF27">
    <property type="entry name" value="HYDROLASE ALPHA_BETA HYDROLASE FOLD FAMILY"/>
    <property type="match status" value="1"/>
</dbReference>
<feature type="signal peptide" evidence="1">
    <location>
        <begin position="1"/>
        <end position="18"/>
    </location>
</feature>
<keyword evidence="3" id="KW-0378">Hydrolase</keyword>
<dbReference type="RefSeq" id="WP_106515094.1">
    <property type="nucleotide sequence ID" value="NZ_PXYI01000008.1"/>
</dbReference>
<dbReference type="EMBL" id="PXYI01000008">
    <property type="protein sequence ID" value="PSJ37650.1"/>
    <property type="molecule type" value="Genomic_DNA"/>
</dbReference>
<gene>
    <name evidence="3" type="ORF">C7I55_21530</name>
</gene>
<dbReference type="PANTHER" id="PTHR43798">
    <property type="entry name" value="MONOACYLGLYCEROL LIPASE"/>
    <property type="match status" value="1"/>
</dbReference>
<evidence type="ECO:0000259" key="2">
    <source>
        <dbReference type="Pfam" id="PF00561"/>
    </source>
</evidence>
<dbReference type="Gene3D" id="3.40.50.1820">
    <property type="entry name" value="alpha/beta hydrolase"/>
    <property type="match status" value="1"/>
</dbReference>
<accession>A0A2P7QI81</accession>
<dbReference type="GO" id="GO:0016020">
    <property type="term" value="C:membrane"/>
    <property type="evidence" value="ECO:0007669"/>
    <property type="project" value="TreeGrafter"/>
</dbReference>
<dbReference type="InterPro" id="IPR000073">
    <property type="entry name" value="AB_hydrolase_1"/>
</dbReference>
<dbReference type="AlphaFoldDB" id="A0A2P7QI81"/>
<comment type="caution">
    <text evidence="3">The sequence shown here is derived from an EMBL/GenBank/DDBJ whole genome shotgun (WGS) entry which is preliminary data.</text>
</comment>
<dbReference type="Pfam" id="PF00561">
    <property type="entry name" value="Abhydrolase_1"/>
    <property type="match status" value="1"/>
</dbReference>
<name>A0A2P7QI81_9SPHN</name>
<organism evidence="3 4">
    <name type="scientific">Allosphingosinicella deserti</name>
    <dbReference type="NCBI Taxonomy" id="2116704"/>
    <lineage>
        <taxon>Bacteria</taxon>
        <taxon>Pseudomonadati</taxon>
        <taxon>Pseudomonadota</taxon>
        <taxon>Alphaproteobacteria</taxon>
        <taxon>Sphingomonadales</taxon>
        <taxon>Sphingomonadaceae</taxon>
        <taxon>Allosphingosinicella</taxon>
    </lineage>
</organism>
<evidence type="ECO:0000313" key="4">
    <source>
        <dbReference type="Proteomes" id="UP000241167"/>
    </source>
</evidence>
<dbReference type="GO" id="GO:0016787">
    <property type="term" value="F:hydrolase activity"/>
    <property type="evidence" value="ECO:0007669"/>
    <property type="project" value="UniProtKB-KW"/>
</dbReference>
<dbReference type="InterPro" id="IPR050266">
    <property type="entry name" value="AB_hydrolase_sf"/>
</dbReference>
<sequence length="457" mass="49827">MLKFLVAAGLSFFLLSQADPAAATTFQPCADAATLPGLAGSLCTVARVPLEASAAKRAEEIDLFVRKFPADDRRRRRGEVWLIAGGPGEPGASFYPVLATFRRTFRDYDLVIPDHRGTGYSTKLCPREEAPDGPDGIALAGDEWGPCIAALHSDPARTRAFTITNAAHDLSTLITTYRRPGEVYVYGVSYGTQLILRMMQAAPPKIDGIVLDGLVPPEADAQWDLSHRTEIVDSVGRALLTPAQTAQYRALLAHQAPRWVSTVPGGDLRRFMAGLLTFPDLRRRIPDVIEGLSRDDDQQLVRSVQDLRDRGAELSRYPQSPPSLPLVILISGSENNDRRSLTKEIVAQEAEGALFTSPLPGFLVDSPVPLYARDGLFGRNPVQLPRTLIVHGTLDPNTSYEGARAQKTLLSVAGEVHFTTIERGAHFLALVAPDCFERAVSAFVRRRPALERCATAD</sequence>